<name>A0A3M2LYE0_9ACTN</name>
<accession>A0A3M2LYE0</accession>
<dbReference type="RefSeq" id="WP_147481545.1">
    <property type="nucleotide sequence ID" value="NZ_JBHSKC010000007.1"/>
</dbReference>
<gene>
    <name evidence="1" type="ORF">EBO15_19015</name>
</gene>
<dbReference type="OrthoDB" id="4219774at2"/>
<evidence type="ECO:0000313" key="2">
    <source>
        <dbReference type="Proteomes" id="UP000282674"/>
    </source>
</evidence>
<reference evidence="1 2" key="1">
    <citation type="submission" date="2018-10" db="EMBL/GenBank/DDBJ databases">
        <title>Isolation from soil.</title>
        <authorList>
            <person name="Hu J."/>
        </authorList>
    </citation>
    <scope>NUCLEOTIDE SEQUENCE [LARGE SCALE GENOMIC DNA]</scope>
    <source>
        <strain evidence="1 2">NEAU-Ht49</strain>
    </source>
</reference>
<evidence type="ECO:0000313" key="1">
    <source>
        <dbReference type="EMBL" id="RMI42534.1"/>
    </source>
</evidence>
<proteinExistence type="predicted"/>
<sequence length="559" mass="60180">MLDDVRYVEVEGGVHVESDLDACTLTGPHSHAWLSRLAPLLTGERTVDELTGGLPDAHRRMVERLVGVLAERRFVVDGRDGEPHTLSADELAVYAPEIAFIRYGFDSAEARFERLRRARVALVGDGPVMHALVEAGLGSGWREVFVVGDPDADVAVARGRRDAAQVVRVCSELPETVDVVLQVYGGERPSGLLELGRVCGEREVAFGQVWVGADEAWLTPVSTASAVSSWTRLDGLRRGADDWLTGAVPGVLAAQLVLSCFEYLTQMARPAERLTMTRVDLRSLDTRRHRVSEFTLRGGTASDAGEPLDAEELLKRAAGFVDARTGVLREVGEGDLVQVPLAVCRARVSDPLGVLGTDAAAPVIGWGRDRASARLRAVLGGLAAYQASLARPRPPTLVGVGAGLSREAAVTAGLVARCEELLRRVDRDDLPVVSAFDDPEVLRLVALLDAAGEAVRLRDLTPVLGVPAYASGAAAPACASTPERAMRRALEHRLLAWQARTNDQPCYADPVTLWHDGEDAEVFVRALTDAGHAPRVVLLDRDVEVARLLPHVVRVVCDE</sequence>
<evidence type="ECO:0008006" key="3">
    <source>
        <dbReference type="Google" id="ProtNLM"/>
    </source>
</evidence>
<protein>
    <recommendedName>
        <fullName evidence="3">Thiazole-containing bacteriocin maturation protein</fullName>
    </recommendedName>
</protein>
<keyword evidence="2" id="KW-1185">Reference proteome</keyword>
<comment type="caution">
    <text evidence="1">The sequence shown here is derived from an EMBL/GenBank/DDBJ whole genome shotgun (WGS) entry which is preliminary data.</text>
</comment>
<dbReference type="EMBL" id="RFFG01000032">
    <property type="protein sequence ID" value="RMI42534.1"/>
    <property type="molecule type" value="Genomic_DNA"/>
</dbReference>
<dbReference type="AlphaFoldDB" id="A0A3M2LYE0"/>
<dbReference type="Proteomes" id="UP000282674">
    <property type="component" value="Unassembled WGS sequence"/>
</dbReference>
<organism evidence="1 2">
    <name type="scientific">Actinomadura harenae</name>
    <dbReference type="NCBI Taxonomy" id="2483351"/>
    <lineage>
        <taxon>Bacteria</taxon>
        <taxon>Bacillati</taxon>
        <taxon>Actinomycetota</taxon>
        <taxon>Actinomycetes</taxon>
        <taxon>Streptosporangiales</taxon>
        <taxon>Thermomonosporaceae</taxon>
        <taxon>Actinomadura</taxon>
    </lineage>
</organism>